<dbReference type="InterPro" id="IPR007890">
    <property type="entry name" value="CHASE2"/>
</dbReference>
<comment type="caution">
    <text evidence="3">The sequence shown here is derived from an EMBL/GenBank/DDBJ whole genome shotgun (WGS) entry which is preliminary data.</text>
</comment>
<dbReference type="Pfam" id="PF05226">
    <property type="entry name" value="CHASE2"/>
    <property type="match status" value="1"/>
</dbReference>
<feature type="domain" description="CHASE2" evidence="2">
    <location>
        <begin position="6"/>
        <end position="130"/>
    </location>
</feature>
<evidence type="ECO:0000256" key="1">
    <source>
        <dbReference type="SAM" id="Phobius"/>
    </source>
</evidence>
<feature type="non-terminal residue" evidence="3">
    <location>
        <position position="178"/>
    </location>
</feature>
<keyword evidence="1" id="KW-1133">Transmembrane helix</keyword>
<dbReference type="EMBL" id="BQXS01001027">
    <property type="protein sequence ID" value="GKT29980.1"/>
    <property type="molecule type" value="Genomic_DNA"/>
</dbReference>
<feature type="transmembrane region" description="Helical" evidence="1">
    <location>
        <begin position="141"/>
        <end position="162"/>
    </location>
</feature>
<sequence length="178" mass="19614">MDGKQYPSLALATLMKAMGRKNIIAKTSPIGIESIRVGKTTIPVDAKGQMLVRYRGGMEEFPYYSAMDILSGKVGEKNSRVKSVTPFASDYPGVEVHATIVDNILTRDFLLKPDWVPGLELLLVLAAGIISMILLTWSRSMWMILPIAVMGAGIVYGSLHVFREYNAYLTPMYALIAL</sequence>
<proteinExistence type="predicted"/>
<evidence type="ECO:0000313" key="4">
    <source>
        <dbReference type="Proteomes" id="UP001057375"/>
    </source>
</evidence>
<feature type="transmembrane region" description="Helical" evidence="1">
    <location>
        <begin position="115"/>
        <end position="135"/>
    </location>
</feature>
<name>A0ABQ5KGE3_9EUKA</name>
<keyword evidence="4" id="KW-1185">Reference proteome</keyword>
<keyword evidence="1" id="KW-0472">Membrane</keyword>
<organism evidence="3 4">
    <name type="scientific">Aduncisulcus paluster</name>
    <dbReference type="NCBI Taxonomy" id="2918883"/>
    <lineage>
        <taxon>Eukaryota</taxon>
        <taxon>Metamonada</taxon>
        <taxon>Carpediemonas-like organisms</taxon>
        <taxon>Aduncisulcus</taxon>
    </lineage>
</organism>
<dbReference type="Proteomes" id="UP001057375">
    <property type="component" value="Unassembled WGS sequence"/>
</dbReference>
<keyword evidence="1" id="KW-0812">Transmembrane</keyword>
<evidence type="ECO:0000313" key="3">
    <source>
        <dbReference type="EMBL" id="GKT29980.1"/>
    </source>
</evidence>
<gene>
    <name evidence="3" type="ORF">ADUPG1_001326</name>
</gene>
<protein>
    <submittedName>
        <fullName evidence="3">Adenylate/guanylate cyclase domain-containing protein</fullName>
    </submittedName>
</protein>
<evidence type="ECO:0000259" key="2">
    <source>
        <dbReference type="Pfam" id="PF05226"/>
    </source>
</evidence>
<reference evidence="3" key="1">
    <citation type="submission" date="2022-03" db="EMBL/GenBank/DDBJ databases">
        <title>Draft genome sequence of Aduncisulcus paluster, a free-living microaerophilic Fornicata.</title>
        <authorList>
            <person name="Yuyama I."/>
            <person name="Kume K."/>
            <person name="Tamura T."/>
            <person name="Inagaki Y."/>
            <person name="Hashimoto T."/>
        </authorList>
    </citation>
    <scope>NUCLEOTIDE SEQUENCE</scope>
    <source>
        <strain evidence="3">NY0171</strain>
    </source>
</reference>
<accession>A0ABQ5KGE3</accession>